<proteinExistence type="predicted"/>
<sequence>MQDDPQSRVKGYLPVGTPITNCKHTHNGQQYGGLVAICGMAVRLPGGITTCNQFWNMLVNKQDAGRQVPKDRYNVDGFYTDNGVSGSINTTRGYFLDSLDLAHFDPSSFSTARTEVEKLDPQQRLLLELTRECLENAGETGWQGKDMGCYIGVFGEDWLDIQTRDVQESGTYGLTGYQDFLLANRVSYEYDFKGPSITVKTACSSSLTCLDMAVKAVQSGDITSAIVGGSNLIMNPRMTQALTEQGVLSPSGSCRTFDADADGYVRAEAVNMVYIKSLDDALRDKNPVRAVIRSTACNFDGKTPGISQPSAESQERLIRSCYRAAGLDAAQTAFIECHGTGTKTGDPIETTAVANVFGEQGVYIGSVKPNLGHSEGASGLSSVIKAVLALEHKTIPPNIKFSKPNPKIPFEHGQLRVPVDPIAWPIDRKERVSINSFGVGGSNAHVILDSAESLGVASVQTGPSTSSQQAPRLLVFTDSNADSVQRGTGNCLEYLKDHPEALKDVSYTLGACREHLSYRSFAVADLIIPISFSTPTKVPKLPPDVIFVFTGQGAQWATMGARLMVDFPTVSSDLQRMEEYLADLPEPPRWKIREELSKGKDTSRIDQAEFAQPLCTVIQIALVNLLRQWGVLPSAVIGHSSGEIAAAYACGALNMREALTVAYLRGLAVQREKLPGTMAAVGLGREGVSPYLVEGVNIACENSPESVTLSGGKQEIDETLTRIKHDVPDTFTRYLRVESAYHSDHMKNAGKLYEELLLTHLVPKEPVIPFISTVTGESIGQGLDASYWRSNLESPVLFHTAMGEMLAMKTSSALLLELGPHSALGTPIRQISKAMQPEVTYLPTLIRNENDTISILRTVGQLFLKGVQLNFGAMSPDGRVLTDLPTHPWQYDEKYWHESRVSREWRLRKAPRHELLGLRSSESTDFEPVWRNVLRLSDVPWCRDHVITRDVVFPAAGYITMAGEAIRQVSGASDYSLRNLSITTAMILQESNEMIFSMRPVRLTTSLDSAWFEFTISSYNGTSWTKHCTGQVKGGKTGLNGFRDIVPLPRKVKIGHWYASLRKIGMDYGPYFQGLKEISAHPLQNLAVARVADTVHDDRASSRFHPTMIDSCLQMFLAAASRGQSRHFSKLTVVPTSFDEIYVKAPSGEVAIEVDADVSTKGAINGTCVGVSAGELVLQLKNVKLSSLRGNNSDRGKDPHAAVHLVWKPDTDLMHSDQLNSSRMENGGAVSLLSRDPTSAIATSVYSALSNRGFLVEFVNFESEIKQDVISMLDLEGSPFLEDISADDYKLFKDFVMRLNPFGLLWITKPCQIQCRQPQYAQILGLARTLRHELSADIATLEIGNDSVSEDSLKAICNVYEKFRARPQTKNRDMDPDYEYALFQDVVHIPRFHWISVGDMLSDTSNSGSEYCKQLEIGKGGTLKGLRWVSKPLASLEGKDVHVEVRAIGMNFKDVLIAMGVVEGHKAEGDGLGYECSGVIKEVGPSVTDLKVGDRILVGELNTYTTILKTTSDHCIKIPDDLTFEEAATMPCVYGTVIYSLLELGRLQKDQTILIHSACGGIGIAAIHISRMIGAQIYATVGNEEKIEHLVKSFGIPREHIFNSRDASFLSGIMELTGGRGVDIVLNSLSGDLLHTSWRCVAEFGSMIELGKRDIIGHGQLAMDMFQENRSFHSVDLGKIYFARPAMVKRILQECMEFYTQGVIQPITPTTCFEADQLEDALRLMQKGQHVGKFVIRMPQDSSLLPYSNVRGSFSVRQDASYLLIGGFGGLGRSVLSWLAENGARNLVVLSRSTGNSPETDSLVQELASIGCGVQIVTGSVTELDDVRRASKEARLPIRGVIQMAMVLRDAAFEQMSYEDWRAAILPKVSGTWNLHTALLDQELDFFVLFSSISGIVGNLGQANYASASTFLDAFVQFRHRNGLPASVLDIGAVDEVGYVSQNQSVMEHMKAKATYLLKEQDLLDALELAIKRSRPPTGYALDNDEYSNESQMGLGFRMTQPISSPSNRSVWKRDVRMSLYRSLEADLNEDNPSADAKPGDMGYEDAFRDLLAAAQNSPQVLLEDSSLKTIASAIGATLSSFLMKPAEKEDTIDLSMSPAALGLDSLVAVELRNWCRQRIGVQVSVLEIVGAPSLEVLGSHVRDRLRAKLHVSDAAVLNISE</sequence>
<accession>A0ACC0CK09</accession>
<gene>
    <name evidence="1" type="ORF">F4821DRAFT_265540</name>
</gene>
<dbReference type="Proteomes" id="UP001497680">
    <property type="component" value="Unassembled WGS sequence"/>
</dbReference>
<reference evidence="1 2" key="1">
    <citation type="journal article" date="2022" name="New Phytol.">
        <title>Ecological generalism drives hyperdiversity of secondary metabolite gene clusters in xylarialean endophytes.</title>
        <authorList>
            <person name="Franco M.E.E."/>
            <person name="Wisecaver J.H."/>
            <person name="Arnold A.E."/>
            <person name="Ju Y.M."/>
            <person name="Slot J.C."/>
            <person name="Ahrendt S."/>
            <person name="Moore L.P."/>
            <person name="Eastman K.E."/>
            <person name="Scott K."/>
            <person name="Konkel Z."/>
            <person name="Mondo S.J."/>
            <person name="Kuo A."/>
            <person name="Hayes R.D."/>
            <person name="Haridas S."/>
            <person name="Andreopoulos B."/>
            <person name="Riley R."/>
            <person name="LaButti K."/>
            <person name="Pangilinan J."/>
            <person name="Lipzen A."/>
            <person name="Amirebrahimi M."/>
            <person name="Yan J."/>
            <person name="Adam C."/>
            <person name="Keymanesh K."/>
            <person name="Ng V."/>
            <person name="Louie K."/>
            <person name="Northen T."/>
            <person name="Drula E."/>
            <person name="Henrissat B."/>
            <person name="Hsieh H.M."/>
            <person name="Youens-Clark K."/>
            <person name="Lutzoni F."/>
            <person name="Miadlikowska J."/>
            <person name="Eastwood D.C."/>
            <person name="Hamelin R.C."/>
            <person name="Grigoriev I.V."/>
            <person name="U'Ren J.M."/>
        </authorList>
    </citation>
    <scope>NUCLEOTIDE SEQUENCE [LARGE SCALE GENOMIC DNA]</scope>
    <source>
        <strain evidence="1 2">ER1909</strain>
    </source>
</reference>
<evidence type="ECO:0000313" key="2">
    <source>
        <dbReference type="Proteomes" id="UP001497680"/>
    </source>
</evidence>
<dbReference type="EMBL" id="MU394422">
    <property type="protein sequence ID" value="KAI6080791.1"/>
    <property type="molecule type" value="Genomic_DNA"/>
</dbReference>
<organism evidence="1 2">
    <name type="scientific">Hypoxylon rubiginosum</name>
    <dbReference type="NCBI Taxonomy" id="110542"/>
    <lineage>
        <taxon>Eukaryota</taxon>
        <taxon>Fungi</taxon>
        <taxon>Dikarya</taxon>
        <taxon>Ascomycota</taxon>
        <taxon>Pezizomycotina</taxon>
        <taxon>Sordariomycetes</taxon>
        <taxon>Xylariomycetidae</taxon>
        <taxon>Xylariales</taxon>
        <taxon>Hypoxylaceae</taxon>
        <taxon>Hypoxylon</taxon>
    </lineage>
</organism>
<comment type="caution">
    <text evidence="1">The sequence shown here is derived from an EMBL/GenBank/DDBJ whole genome shotgun (WGS) entry which is preliminary data.</text>
</comment>
<keyword evidence="2" id="KW-1185">Reference proteome</keyword>
<evidence type="ECO:0000313" key="1">
    <source>
        <dbReference type="EMBL" id="KAI6080791.1"/>
    </source>
</evidence>
<name>A0ACC0CK09_9PEZI</name>
<protein>
    <submittedName>
        <fullName evidence="1">Uncharacterized protein</fullName>
    </submittedName>
</protein>